<reference evidence="2" key="1">
    <citation type="journal article" date="2024" name="IScience">
        <title>Strigolactones Initiate the Formation of Haustorium-like Structures in Castilleja.</title>
        <authorList>
            <person name="Buerger M."/>
            <person name="Peterson D."/>
            <person name="Chory J."/>
        </authorList>
    </citation>
    <scope>NUCLEOTIDE SEQUENCE [LARGE SCALE GENOMIC DNA]</scope>
</reference>
<sequence>MGFPGVIGRFQNTCKYLVNEEKMELLNEEQMEFDSPYGSLIKIRPAFKYLYAMKMLDFGIRGEKMFMEIQQHKMKYLPRRLSYNV</sequence>
<gene>
    <name evidence="1" type="ORF">CASFOL_011586</name>
</gene>
<name>A0ABD3E013_9LAMI</name>
<comment type="caution">
    <text evidence="1">The sequence shown here is derived from an EMBL/GenBank/DDBJ whole genome shotgun (WGS) entry which is preliminary data.</text>
</comment>
<proteinExistence type="predicted"/>
<accession>A0ABD3E013</accession>
<dbReference type="EMBL" id="JAVIJP010000013">
    <property type="protein sequence ID" value="KAL3646406.1"/>
    <property type="molecule type" value="Genomic_DNA"/>
</dbReference>
<keyword evidence="2" id="KW-1185">Reference proteome</keyword>
<dbReference type="AlphaFoldDB" id="A0ABD3E013"/>
<evidence type="ECO:0000313" key="1">
    <source>
        <dbReference type="EMBL" id="KAL3646406.1"/>
    </source>
</evidence>
<dbReference type="Proteomes" id="UP001632038">
    <property type="component" value="Unassembled WGS sequence"/>
</dbReference>
<evidence type="ECO:0000313" key="2">
    <source>
        <dbReference type="Proteomes" id="UP001632038"/>
    </source>
</evidence>
<protein>
    <submittedName>
        <fullName evidence="1">Uncharacterized protein</fullName>
    </submittedName>
</protein>
<organism evidence="1 2">
    <name type="scientific">Castilleja foliolosa</name>
    <dbReference type="NCBI Taxonomy" id="1961234"/>
    <lineage>
        <taxon>Eukaryota</taxon>
        <taxon>Viridiplantae</taxon>
        <taxon>Streptophyta</taxon>
        <taxon>Embryophyta</taxon>
        <taxon>Tracheophyta</taxon>
        <taxon>Spermatophyta</taxon>
        <taxon>Magnoliopsida</taxon>
        <taxon>eudicotyledons</taxon>
        <taxon>Gunneridae</taxon>
        <taxon>Pentapetalae</taxon>
        <taxon>asterids</taxon>
        <taxon>lamiids</taxon>
        <taxon>Lamiales</taxon>
        <taxon>Orobanchaceae</taxon>
        <taxon>Pedicularideae</taxon>
        <taxon>Castillejinae</taxon>
        <taxon>Castilleja</taxon>
    </lineage>
</organism>